<gene>
    <name evidence="3" type="ORF">E6W36_09335</name>
</gene>
<dbReference type="AlphaFoldDB" id="A0A4D7C1S6"/>
<name>A0A4D7C1S6_9SPHN</name>
<dbReference type="KEGG" id="hgn:E6W36_09335"/>
<dbReference type="Proteomes" id="UP000298714">
    <property type="component" value="Chromosome"/>
</dbReference>
<keyword evidence="4" id="KW-1185">Reference proteome</keyword>
<feature type="chain" id="PRO_5020266942" evidence="2">
    <location>
        <begin position="21"/>
        <end position="63"/>
    </location>
</feature>
<evidence type="ECO:0000313" key="4">
    <source>
        <dbReference type="Proteomes" id="UP000298714"/>
    </source>
</evidence>
<dbReference type="EMBL" id="CP039704">
    <property type="protein sequence ID" value="QCI79664.1"/>
    <property type="molecule type" value="Genomic_DNA"/>
</dbReference>
<evidence type="ECO:0000256" key="1">
    <source>
        <dbReference type="SAM" id="MobiDB-lite"/>
    </source>
</evidence>
<organism evidence="3 4">
    <name type="scientific">Hankyongella ginsenosidimutans</name>
    <dbReference type="NCBI Taxonomy" id="1763828"/>
    <lineage>
        <taxon>Bacteria</taxon>
        <taxon>Pseudomonadati</taxon>
        <taxon>Pseudomonadota</taxon>
        <taxon>Alphaproteobacteria</taxon>
        <taxon>Sphingomonadales</taxon>
        <taxon>Sphingomonadaceae</taxon>
        <taxon>Hankyongella</taxon>
    </lineage>
</organism>
<evidence type="ECO:0000313" key="3">
    <source>
        <dbReference type="EMBL" id="QCI79664.1"/>
    </source>
</evidence>
<accession>A0A4D7C1S6</accession>
<feature type="region of interest" description="Disordered" evidence="1">
    <location>
        <begin position="44"/>
        <end position="63"/>
    </location>
</feature>
<proteinExistence type="predicted"/>
<evidence type="ECO:0000256" key="2">
    <source>
        <dbReference type="SAM" id="SignalP"/>
    </source>
</evidence>
<reference evidence="4" key="1">
    <citation type="submission" date="2019-04" db="EMBL/GenBank/DDBJ databases">
        <title>Complete genome sequence of Sphingomonas sp. W1-2-3.</title>
        <authorList>
            <person name="Im W.T."/>
        </authorList>
    </citation>
    <scope>NUCLEOTIDE SEQUENCE [LARGE SCALE GENOMIC DNA]</scope>
    <source>
        <strain evidence="4">W1-2-3</strain>
    </source>
</reference>
<protein>
    <submittedName>
        <fullName evidence="3">Uncharacterized protein</fullName>
    </submittedName>
</protein>
<feature type="signal peptide" evidence="2">
    <location>
        <begin position="1"/>
        <end position="20"/>
    </location>
</feature>
<dbReference type="PROSITE" id="PS51257">
    <property type="entry name" value="PROKAR_LIPOPROTEIN"/>
    <property type="match status" value="1"/>
</dbReference>
<keyword evidence="2" id="KW-0732">Signal</keyword>
<feature type="compositionally biased region" description="Polar residues" evidence="1">
    <location>
        <begin position="50"/>
        <end position="63"/>
    </location>
</feature>
<dbReference type="RefSeq" id="WP_222872486.1">
    <property type="nucleotide sequence ID" value="NZ_CP039704.1"/>
</dbReference>
<sequence>MRLLSALKKLAAAGLSLAVAACGPGELQDTVKAQIERLPRASYEAPKAQRSATCTPATQAGGA</sequence>